<evidence type="ECO:0000313" key="1">
    <source>
        <dbReference type="EMBL" id="KAF9405238.1"/>
    </source>
</evidence>
<evidence type="ECO:0000313" key="2">
    <source>
        <dbReference type="Proteomes" id="UP000648187"/>
    </source>
</evidence>
<dbReference type="AlphaFoldDB" id="A0A835KY55"/>
<keyword evidence="2" id="KW-1185">Reference proteome</keyword>
<name>A0A835KY55_SPOEX</name>
<reference evidence="1" key="1">
    <citation type="submission" date="2020-08" db="EMBL/GenBank/DDBJ databases">
        <title>Spodoptera exigua strain:BAW_Kor-Di-RS1 Genome sequencing and assembly.</title>
        <authorList>
            <person name="Kim J."/>
            <person name="Nam H.Y."/>
            <person name="Kwon M."/>
            <person name="Choi J.H."/>
            <person name="Cho S.R."/>
            <person name="Kim G.-H."/>
        </authorList>
    </citation>
    <scope>NUCLEOTIDE SEQUENCE</scope>
    <source>
        <strain evidence="1">BAW_Kor-Di-RS1</strain>
        <tissue evidence="1">Whole-body</tissue>
    </source>
</reference>
<gene>
    <name evidence="1" type="ORF">HW555_013941</name>
</gene>
<comment type="caution">
    <text evidence="1">The sequence shown here is derived from an EMBL/GenBank/DDBJ whole genome shotgun (WGS) entry which is preliminary data.</text>
</comment>
<organism evidence="1 2">
    <name type="scientific">Spodoptera exigua</name>
    <name type="common">Beet armyworm</name>
    <name type="synonym">Noctua fulgens</name>
    <dbReference type="NCBI Taxonomy" id="7107"/>
    <lineage>
        <taxon>Eukaryota</taxon>
        <taxon>Metazoa</taxon>
        <taxon>Ecdysozoa</taxon>
        <taxon>Arthropoda</taxon>
        <taxon>Hexapoda</taxon>
        <taxon>Insecta</taxon>
        <taxon>Pterygota</taxon>
        <taxon>Neoptera</taxon>
        <taxon>Endopterygota</taxon>
        <taxon>Lepidoptera</taxon>
        <taxon>Glossata</taxon>
        <taxon>Ditrysia</taxon>
        <taxon>Noctuoidea</taxon>
        <taxon>Noctuidae</taxon>
        <taxon>Amphipyrinae</taxon>
        <taxon>Spodoptera</taxon>
    </lineage>
</organism>
<accession>A0A835KY55</accession>
<sequence>MLAGENITNTHKYECCGPHGDVATDDGELCLALLQLQFIYGALQLDTHSRGHQLGAIELFTSDRVTHCPGSLLLNAVLLNGMGSSALLPLDGYRLSKKTNTDSDIFGISKNRNIINKEHSLDHLTSFIVNRVASGCERRATTTDGEFYIECKVYKAEDARLTDSAELWKKALIRMKFQTDVDSLQWRKLQELVQATDILFPDKPMIYDN</sequence>
<proteinExistence type="predicted"/>
<protein>
    <submittedName>
        <fullName evidence="1">Uncharacterized protein</fullName>
    </submittedName>
</protein>
<dbReference type="EMBL" id="JACKWZ010000776">
    <property type="protein sequence ID" value="KAF9405238.1"/>
    <property type="molecule type" value="Genomic_DNA"/>
</dbReference>
<dbReference type="Proteomes" id="UP000648187">
    <property type="component" value="Unassembled WGS sequence"/>
</dbReference>